<dbReference type="RefSeq" id="WP_146506179.1">
    <property type="nucleotide sequence ID" value="NZ_SJPG01000001.1"/>
</dbReference>
<sequence>MKIILNLLTPILLLMVVTMFALTLFTGRAESSLQNSGLLLIVLTTLSLTCSATLTALAFVCVGLAGEGLGHFPLGTMMVATSATALVSVNLSRIRSVSWVWRGLGSVILANTLWILICHLTSLIRVEQSHSSGGEFFEAGQAVLITGGMWLLLSILYAGILSLFRPAHKGSFQFE</sequence>
<keyword evidence="1" id="KW-1133">Transmembrane helix</keyword>
<dbReference type="AlphaFoldDB" id="A0A5C5XPH7"/>
<feature type="transmembrane region" description="Helical" evidence="1">
    <location>
        <begin position="103"/>
        <end position="122"/>
    </location>
</feature>
<reference evidence="2 3" key="1">
    <citation type="submission" date="2019-02" db="EMBL/GenBank/DDBJ databases">
        <title>Deep-cultivation of Planctomycetes and their phenomic and genomic characterization uncovers novel biology.</title>
        <authorList>
            <person name="Wiegand S."/>
            <person name="Jogler M."/>
            <person name="Boedeker C."/>
            <person name="Pinto D."/>
            <person name="Vollmers J."/>
            <person name="Rivas-Marin E."/>
            <person name="Kohn T."/>
            <person name="Peeters S.H."/>
            <person name="Heuer A."/>
            <person name="Rast P."/>
            <person name="Oberbeckmann S."/>
            <person name="Bunk B."/>
            <person name="Jeske O."/>
            <person name="Meyerdierks A."/>
            <person name="Storesund J.E."/>
            <person name="Kallscheuer N."/>
            <person name="Luecker S."/>
            <person name="Lage O.M."/>
            <person name="Pohl T."/>
            <person name="Merkel B.J."/>
            <person name="Hornburger P."/>
            <person name="Mueller R.-W."/>
            <person name="Bruemmer F."/>
            <person name="Labrenz M."/>
            <person name="Spormann A.M."/>
            <person name="Op Den Camp H."/>
            <person name="Overmann J."/>
            <person name="Amann R."/>
            <person name="Jetten M.S.M."/>
            <person name="Mascher T."/>
            <person name="Medema M.H."/>
            <person name="Devos D.P."/>
            <person name="Kaster A.-K."/>
            <person name="Ovreas L."/>
            <person name="Rohde M."/>
            <person name="Galperin M.Y."/>
            <person name="Jogler C."/>
        </authorList>
    </citation>
    <scope>NUCLEOTIDE SEQUENCE [LARGE SCALE GENOMIC DNA]</scope>
    <source>
        <strain evidence="2 3">Pan54</strain>
    </source>
</reference>
<keyword evidence="3" id="KW-1185">Reference proteome</keyword>
<proteinExistence type="predicted"/>
<evidence type="ECO:0000313" key="3">
    <source>
        <dbReference type="Proteomes" id="UP000316095"/>
    </source>
</evidence>
<comment type="caution">
    <text evidence="2">The sequence shown here is derived from an EMBL/GenBank/DDBJ whole genome shotgun (WGS) entry which is preliminary data.</text>
</comment>
<name>A0A5C5XPH7_9PLAN</name>
<evidence type="ECO:0000313" key="2">
    <source>
        <dbReference type="EMBL" id="TWT64469.1"/>
    </source>
</evidence>
<dbReference type="Proteomes" id="UP000316095">
    <property type="component" value="Unassembled WGS sequence"/>
</dbReference>
<organism evidence="2 3">
    <name type="scientific">Rubinisphaera italica</name>
    <dbReference type="NCBI Taxonomy" id="2527969"/>
    <lineage>
        <taxon>Bacteria</taxon>
        <taxon>Pseudomonadati</taxon>
        <taxon>Planctomycetota</taxon>
        <taxon>Planctomycetia</taxon>
        <taxon>Planctomycetales</taxon>
        <taxon>Planctomycetaceae</taxon>
        <taxon>Rubinisphaera</taxon>
    </lineage>
</organism>
<feature type="transmembrane region" description="Helical" evidence="1">
    <location>
        <begin position="38"/>
        <end position="65"/>
    </location>
</feature>
<feature type="transmembrane region" description="Helical" evidence="1">
    <location>
        <begin position="71"/>
        <end position="91"/>
    </location>
</feature>
<dbReference type="EMBL" id="SJPG01000001">
    <property type="protein sequence ID" value="TWT64469.1"/>
    <property type="molecule type" value="Genomic_DNA"/>
</dbReference>
<protein>
    <submittedName>
        <fullName evidence="2">Uncharacterized protein</fullName>
    </submittedName>
</protein>
<evidence type="ECO:0000256" key="1">
    <source>
        <dbReference type="SAM" id="Phobius"/>
    </source>
</evidence>
<keyword evidence="1" id="KW-0472">Membrane</keyword>
<feature type="transmembrane region" description="Helical" evidence="1">
    <location>
        <begin position="6"/>
        <end position="26"/>
    </location>
</feature>
<gene>
    <name evidence="2" type="ORF">Pan54_52330</name>
</gene>
<feature type="transmembrane region" description="Helical" evidence="1">
    <location>
        <begin position="142"/>
        <end position="164"/>
    </location>
</feature>
<accession>A0A5C5XPH7</accession>
<keyword evidence="1" id="KW-0812">Transmembrane</keyword>